<dbReference type="InterPro" id="IPR013785">
    <property type="entry name" value="Aldolase_TIM"/>
</dbReference>
<dbReference type="OrthoDB" id="9778880at2"/>
<dbReference type="PRINTS" id="PR00146">
    <property type="entry name" value="DHPICSNTHASE"/>
</dbReference>
<dbReference type="PANTHER" id="PTHR42849:SF1">
    <property type="entry name" value="N-ACETYLNEURAMINATE LYASE"/>
    <property type="match status" value="1"/>
</dbReference>
<reference evidence="5 6" key="1">
    <citation type="journal article" date="2015" name="Int. J. Syst. Evol. Microbiol.">
        <title>Roseomonas oryzae sp. nov., isolated from paddy rhizosphere soil.</title>
        <authorList>
            <person name="Ramaprasad E.V."/>
            <person name="Sasikala Ch."/>
            <person name="Ramana Ch.V."/>
        </authorList>
    </citation>
    <scope>NUCLEOTIDE SEQUENCE [LARGE SCALE GENOMIC DNA]</scope>
    <source>
        <strain evidence="5 6">KCTC 42542</strain>
    </source>
</reference>
<name>A0A5B2TET1_9PROT</name>
<organism evidence="5 6">
    <name type="scientific">Teichococcus oryzae</name>
    <dbReference type="NCBI Taxonomy" id="1608942"/>
    <lineage>
        <taxon>Bacteria</taxon>
        <taxon>Pseudomonadati</taxon>
        <taxon>Pseudomonadota</taxon>
        <taxon>Alphaproteobacteria</taxon>
        <taxon>Acetobacterales</taxon>
        <taxon>Roseomonadaceae</taxon>
        <taxon>Roseomonas</taxon>
    </lineage>
</organism>
<proteinExistence type="inferred from homology"/>
<evidence type="ECO:0000256" key="3">
    <source>
        <dbReference type="PIRSR" id="PIRSR001365-1"/>
    </source>
</evidence>
<feature type="binding site" evidence="4">
    <location>
        <position position="206"/>
    </location>
    <ligand>
        <name>pyruvate</name>
        <dbReference type="ChEBI" id="CHEBI:15361"/>
    </ligand>
</feature>
<dbReference type="PANTHER" id="PTHR42849">
    <property type="entry name" value="N-ACETYLNEURAMINATE LYASE"/>
    <property type="match status" value="1"/>
</dbReference>
<evidence type="ECO:0000256" key="2">
    <source>
        <dbReference type="PIRNR" id="PIRNR001365"/>
    </source>
</evidence>
<comment type="similarity">
    <text evidence="2">Belongs to the DapA family.</text>
</comment>
<dbReference type="Pfam" id="PF00701">
    <property type="entry name" value="DHDPS"/>
    <property type="match status" value="1"/>
</dbReference>
<keyword evidence="1 2" id="KW-0456">Lyase</keyword>
<dbReference type="SMART" id="SM01130">
    <property type="entry name" value="DHDPS"/>
    <property type="match status" value="1"/>
</dbReference>
<dbReference type="EMBL" id="VUKA01000005">
    <property type="protein sequence ID" value="KAA2212981.1"/>
    <property type="molecule type" value="Genomic_DNA"/>
</dbReference>
<dbReference type="InterPro" id="IPR002220">
    <property type="entry name" value="DapA-like"/>
</dbReference>
<dbReference type="SUPFAM" id="SSF51569">
    <property type="entry name" value="Aldolase"/>
    <property type="match status" value="1"/>
</dbReference>
<protein>
    <submittedName>
        <fullName evidence="5">Dihydrodipicolinate synthase family protein</fullName>
    </submittedName>
</protein>
<dbReference type="CDD" id="cd00408">
    <property type="entry name" value="DHDPS-like"/>
    <property type="match status" value="1"/>
</dbReference>
<dbReference type="GO" id="GO:0019262">
    <property type="term" value="P:N-acetylneuraminate catabolic process"/>
    <property type="evidence" value="ECO:0007669"/>
    <property type="project" value="TreeGrafter"/>
</dbReference>
<evidence type="ECO:0000256" key="4">
    <source>
        <dbReference type="PIRSR" id="PIRSR001365-2"/>
    </source>
</evidence>
<comment type="caution">
    <text evidence="5">The sequence shown here is derived from an EMBL/GenBank/DDBJ whole genome shotgun (WGS) entry which is preliminary data.</text>
</comment>
<dbReference type="PIRSF" id="PIRSF001365">
    <property type="entry name" value="DHDPS"/>
    <property type="match status" value="1"/>
</dbReference>
<dbReference type="RefSeq" id="WP_149812597.1">
    <property type="nucleotide sequence ID" value="NZ_VUKA01000005.1"/>
</dbReference>
<gene>
    <name evidence="5" type="ORF">F0Q34_12730</name>
</gene>
<dbReference type="Gene3D" id="3.20.20.70">
    <property type="entry name" value="Aldolase class I"/>
    <property type="match status" value="1"/>
</dbReference>
<feature type="active site" description="Proton donor/acceptor" evidence="3">
    <location>
        <position position="137"/>
    </location>
</feature>
<dbReference type="GO" id="GO:0005829">
    <property type="term" value="C:cytosol"/>
    <property type="evidence" value="ECO:0007669"/>
    <property type="project" value="TreeGrafter"/>
</dbReference>
<keyword evidence="6" id="KW-1185">Reference proteome</keyword>
<evidence type="ECO:0000313" key="6">
    <source>
        <dbReference type="Proteomes" id="UP000322110"/>
    </source>
</evidence>
<feature type="active site" description="Schiff-base intermediate with substrate" evidence="3">
    <location>
        <position position="164"/>
    </location>
</feature>
<accession>A0A5B2TET1</accession>
<evidence type="ECO:0000313" key="5">
    <source>
        <dbReference type="EMBL" id="KAA2212981.1"/>
    </source>
</evidence>
<evidence type="ECO:0000256" key="1">
    <source>
        <dbReference type="ARBA" id="ARBA00023239"/>
    </source>
</evidence>
<dbReference type="Proteomes" id="UP000322110">
    <property type="component" value="Unassembled WGS sequence"/>
</dbReference>
<dbReference type="AlphaFoldDB" id="A0A5B2TET1"/>
<sequence length="296" mass="31645">MKLELSGVIPPLVTPFTADGEINEAAFRAVIRFNLSKGVHGVCPGGSSGEGHTLTLEEFVRIMEITAEEVDGAVPIVAGIISNSTRDAINRAKAIAHLPVAALQVTPVHYLFKPDEAATFRHFKALTEAVDIPVIIYNVVPWNYCTPAQLIRLMSELPGVMGVKQSQGDLKLMADLLLGVPEGCKIYSAIDALLYSSFALGAHGTIAATPAAIPGVCVALWNTVQAGDHLRAFEMHKAMLAFWNAIATDNLPANIKTALTLQGCDAGLPRAPMPPTEEARLSTIRRTLDAVLKYEA</sequence>
<dbReference type="GO" id="GO:0008747">
    <property type="term" value="F:N-acetylneuraminate lyase activity"/>
    <property type="evidence" value="ECO:0007669"/>
    <property type="project" value="TreeGrafter"/>
</dbReference>